<dbReference type="RefSeq" id="XP_053022267.1">
    <property type="nucleotide sequence ID" value="XM_053171047.1"/>
</dbReference>
<sequence length="111" mass="11849">MCAQTLGLNACSARGRNTPESCRKGLHKGALLRMIGAAVAAQKPTGASPSRQKARPSGVSKPALLRSMGLLRLWESRTGKPRAWGQRRGGPLFSREQAAGAGRSRWKVEPS</sequence>
<reference evidence="2" key="1">
    <citation type="submission" date="2022-10" db="EMBL/GenBank/DDBJ databases">
        <title>Puccinia triticina Genome sequencing and assembly.</title>
        <authorList>
            <person name="Li C."/>
        </authorList>
    </citation>
    <scope>NUCLEOTIDE SEQUENCE</scope>
    <source>
        <strain evidence="2">Pt15</strain>
    </source>
</reference>
<proteinExistence type="predicted"/>
<evidence type="ECO:0000313" key="3">
    <source>
        <dbReference type="Proteomes" id="UP001164743"/>
    </source>
</evidence>
<dbReference type="EMBL" id="CP110427">
    <property type="protein sequence ID" value="WAQ86712.1"/>
    <property type="molecule type" value="Genomic_DNA"/>
</dbReference>
<evidence type="ECO:0008006" key="4">
    <source>
        <dbReference type="Google" id="ProtNLM"/>
    </source>
</evidence>
<protein>
    <recommendedName>
        <fullName evidence="4">DUF3741 domain-containing protein</fullName>
    </recommendedName>
</protein>
<feature type="region of interest" description="Disordered" evidence="1">
    <location>
        <begin position="78"/>
        <end position="111"/>
    </location>
</feature>
<feature type="region of interest" description="Disordered" evidence="1">
    <location>
        <begin position="41"/>
        <end position="62"/>
    </location>
</feature>
<dbReference type="Proteomes" id="UP001164743">
    <property type="component" value="Chromosome 7A"/>
</dbReference>
<name>A0ABY7CVH4_9BASI</name>
<organism evidence="2 3">
    <name type="scientific">Puccinia triticina</name>
    <dbReference type="NCBI Taxonomy" id="208348"/>
    <lineage>
        <taxon>Eukaryota</taxon>
        <taxon>Fungi</taxon>
        <taxon>Dikarya</taxon>
        <taxon>Basidiomycota</taxon>
        <taxon>Pucciniomycotina</taxon>
        <taxon>Pucciniomycetes</taxon>
        <taxon>Pucciniales</taxon>
        <taxon>Pucciniaceae</taxon>
        <taxon>Puccinia</taxon>
    </lineage>
</organism>
<evidence type="ECO:0000256" key="1">
    <source>
        <dbReference type="SAM" id="MobiDB-lite"/>
    </source>
</evidence>
<gene>
    <name evidence="2" type="ORF">PtA15_7A440</name>
</gene>
<dbReference type="GeneID" id="77811942"/>
<evidence type="ECO:0000313" key="2">
    <source>
        <dbReference type="EMBL" id="WAQ86712.1"/>
    </source>
</evidence>
<keyword evidence="3" id="KW-1185">Reference proteome</keyword>
<accession>A0ABY7CVH4</accession>